<dbReference type="InterPro" id="IPR036188">
    <property type="entry name" value="FAD/NAD-bd_sf"/>
</dbReference>
<dbReference type="PANTHER" id="PTHR13847">
    <property type="entry name" value="SARCOSINE DEHYDROGENASE-RELATED"/>
    <property type="match status" value="1"/>
</dbReference>
<dbReference type="OrthoDB" id="1491488at2"/>
<dbReference type="EMBL" id="FOIR01000004">
    <property type="protein sequence ID" value="SEW40545.1"/>
    <property type="molecule type" value="Genomic_DNA"/>
</dbReference>
<feature type="domain" description="FAD dependent oxidoreductase" evidence="1">
    <location>
        <begin position="14"/>
        <end position="367"/>
    </location>
</feature>
<dbReference type="GO" id="GO:0005737">
    <property type="term" value="C:cytoplasm"/>
    <property type="evidence" value="ECO:0007669"/>
    <property type="project" value="TreeGrafter"/>
</dbReference>
<dbReference type="AlphaFoldDB" id="A0A1I0RI60"/>
<reference evidence="3" key="1">
    <citation type="submission" date="2016-10" db="EMBL/GenBank/DDBJ databases">
        <authorList>
            <person name="Varghese N."/>
            <person name="Submissions S."/>
        </authorList>
    </citation>
    <scope>NUCLEOTIDE SEQUENCE [LARGE SCALE GENOMIC DNA]</scope>
    <source>
        <strain evidence="3">CGMCC 1.12402</strain>
    </source>
</reference>
<dbReference type="STRING" id="1267423.SAMN05216290_3604"/>
<evidence type="ECO:0000313" key="3">
    <source>
        <dbReference type="Proteomes" id="UP000199437"/>
    </source>
</evidence>
<dbReference type="Proteomes" id="UP000199437">
    <property type="component" value="Unassembled WGS sequence"/>
</dbReference>
<dbReference type="Gene3D" id="3.30.9.10">
    <property type="entry name" value="D-Amino Acid Oxidase, subunit A, domain 2"/>
    <property type="match status" value="1"/>
</dbReference>
<keyword evidence="3" id="KW-1185">Reference proteome</keyword>
<sequence length="372" mass="41434">MLSFWEKDHFLNYDHIIIGGGIVGLSTAVSLMEKAPNKRVLVLERGVFPTGASTKNAGFACFGSLTEIMVDLQKMSPEEVVNLVSTRWNGLQLLRKRLGDTAIDYRSYGGYELLSKNQLNALDKLDEVNDLLKPLFDQEVYRQTNEKIEDFGFNQAHVSAVIFNPLEAQIHTGKMMKRLQQLATSLGVEVISGIEVEAFEEQANGVTVKAGGLSFRAENIALCTNAFTKNLLPETALAPGRGTVLVTKPVAGLKFKGTFHYEEGYYYFRNYENRIIFGGGRNLAEAEEETTAFEINEKILNKLKHDLNEVICPNQSVEIEHVWSGIMAFGPNKQPMLKQHTDRVFMGVRLGGMGVAIGSQLGFDLADRMLQF</sequence>
<dbReference type="SUPFAM" id="SSF51905">
    <property type="entry name" value="FAD/NAD(P)-binding domain"/>
    <property type="match status" value="1"/>
</dbReference>
<dbReference type="InterPro" id="IPR006076">
    <property type="entry name" value="FAD-dep_OxRdtase"/>
</dbReference>
<evidence type="ECO:0000313" key="2">
    <source>
        <dbReference type="EMBL" id="SEW40545.1"/>
    </source>
</evidence>
<dbReference type="GeneID" id="99988274"/>
<protein>
    <submittedName>
        <fullName evidence="2">Glycine/D-amino acid oxidase</fullName>
    </submittedName>
</protein>
<dbReference type="PANTHER" id="PTHR13847:SF281">
    <property type="entry name" value="FAD DEPENDENT OXIDOREDUCTASE DOMAIN-CONTAINING PROTEIN"/>
    <property type="match status" value="1"/>
</dbReference>
<dbReference type="Pfam" id="PF01266">
    <property type="entry name" value="DAO"/>
    <property type="match status" value="1"/>
</dbReference>
<accession>A0A1I0RI60</accession>
<evidence type="ECO:0000259" key="1">
    <source>
        <dbReference type="Pfam" id="PF01266"/>
    </source>
</evidence>
<dbReference type="RefSeq" id="WP_090260456.1">
    <property type="nucleotide sequence ID" value="NZ_FOIR01000004.1"/>
</dbReference>
<organism evidence="2 3">
    <name type="scientific">Roseivirga pacifica</name>
    <dbReference type="NCBI Taxonomy" id="1267423"/>
    <lineage>
        <taxon>Bacteria</taxon>
        <taxon>Pseudomonadati</taxon>
        <taxon>Bacteroidota</taxon>
        <taxon>Cytophagia</taxon>
        <taxon>Cytophagales</taxon>
        <taxon>Roseivirgaceae</taxon>
        <taxon>Roseivirga</taxon>
    </lineage>
</organism>
<name>A0A1I0RI60_9BACT</name>
<proteinExistence type="predicted"/>
<dbReference type="Gene3D" id="3.50.50.60">
    <property type="entry name" value="FAD/NAD(P)-binding domain"/>
    <property type="match status" value="1"/>
</dbReference>
<gene>
    <name evidence="2" type="ORF">SAMN05216290_3604</name>
</gene>